<evidence type="ECO:0000313" key="1">
    <source>
        <dbReference type="EMBL" id="KAH7322738.1"/>
    </source>
</evidence>
<sequence>MPSLILIIIAMTNHRTNTSNDTPQQLPPSEWRFKASQRAMVLAFLGFGSRERCLESGSSITPYAQDKLGKKFVIGRAGLALDTVEPLRCGYRDQEENAEFFAALPYSTTLLSSVNCIGGPYVDHVMGGDDILFSQTCGLSRASSIDPHIWVIHLCRHHYTGLAASFLEITRSANLTDHGTRTLAADEGSGFSKLNGPGVGNLFPLHYVGSSHQSPHLPRGDGKDAI</sequence>
<dbReference type="EMBL" id="JAGPNK010000004">
    <property type="protein sequence ID" value="KAH7322738.1"/>
    <property type="molecule type" value="Genomic_DNA"/>
</dbReference>
<comment type="caution">
    <text evidence="1">The sequence shown here is derived from an EMBL/GenBank/DDBJ whole genome shotgun (WGS) entry which is preliminary data.</text>
</comment>
<dbReference type="AlphaFoldDB" id="A0A8K0T109"/>
<reference evidence="1" key="1">
    <citation type="journal article" date="2021" name="Nat. Commun.">
        <title>Genetic determinants of endophytism in the Arabidopsis root mycobiome.</title>
        <authorList>
            <person name="Mesny F."/>
            <person name="Miyauchi S."/>
            <person name="Thiergart T."/>
            <person name="Pickel B."/>
            <person name="Atanasova L."/>
            <person name="Karlsson M."/>
            <person name="Huettel B."/>
            <person name="Barry K.W."/>
            <person name="Haridas S."/>
            <person name="Chen C."/>
            <person name="Bauer D."/>
            <person name="Andreopoulos W."/>
            <person name="Pangilinan J."/>
            <person name="LaButti K."/>
            <person name="Riley R."/>
            <person name="Lipzen A."/>
            <person name="Clum A."/>
            <person name="Drula E."/>
            <person name="Henrissat B."/>
            <person name="Kohler A."/>
            <person name="Grigoriev I.V."/>
            <person name="Martin F.M."/>
            <person name="Hacquard S."/>
        </authorList>
    </citation>
    <scope>NUCLEOTIDE SEQUENCE</scope>
    <source>
        <strain evidence="1">MPI-CAGE-CH-0235</strain>
    </source>
</reference>
<dbReference type="Proteomes" id="UP000813444">
    <property type="component" value="Unassembled WGS sequence"/>
</dbReference>
<proteinExistence type="predicted"/>
<accession>A0A8K0T109</accession>
<organism evidence="1 2">
    <name type="scientific">Stachybotrys elegans</name>
    <dbReference type="NCBI Taxonomy" id="80388"/>
    <lineage>
        <taxon>Eukaryota</taxon>
        <taxon>Fungi</taxon>
        <taxon>Dikarya</taxon>
        <taxon>Ascomycota</taxon>
        <taxon>Pezizomycotina</taxon>
        <taxon>Sordariomycetes</taxon>
        <taxon>Hypocreomycetidae</taxon>
        <taxon>Hypocreales</taxon>
        <taxon>Stachybotryaceae</taxon>
        <taxon>Stachybotrys</taxon>
    </lineage>
</organism>
<name>A0A8K0T109_9HYPO</name>
<protein>
    <submittedName>
        <fullName evidence="1">Uncharacterized protein</fullName>
    </submittedName>
</protein>
<gene>
    <name evidence="1" type="ORF">B0I35DRAFT_458969</name>
</gene>
<keyword evidence="2" id="KW-1185">Reference proteome</keyword>
<evidence type="ECO:0000313" key="2">
    <source>
        <dbReference type="Proteomes" id="UP000813444"/>
    </source>
</evidence>